<keyword evidence="11" id="KW-1185">Reference proteome</keyword>
<dbReference type="InterPro" id="IPR009057">
    <property type="entry name" value="Homeodomain-like_sf"/>
</dbReference>
<evidence type="ECO:0000256" key="2">
    <source>
        <dbReference type="ARBA" id="ARBA00006783"/>
    </source>
</evidence>
<protein>
    <submittedName>
        <fullName evidence="10">Myb family transcription factor PHL6</fullName>
    </submittedName>
</protein>
<keyword evidence="5" id="KW-0804">Transcription</keyword>
<accession>A0ABD1BW85</accession>
<dbReference type="InterPro" id="IPR001005">
    <property type="entry name" value="SANT/Myb"/>
</dbReference>
<reference evidence="10 11" key="1">
    <citation type="submission" date="2024-04" db="EMBL/GenBank/DDBJ databases">
        <title>Genome assembly C_amara_ONT_v2.</title>
        <authorList>
            <person name="Yant L."/>
            <person name="Moore C."/>
            <person name="Slenker M."/>
        </authorList>
    </citation>
    <scope>NUCLEOTIDE SEQUENCE [LARGE SCALE GENOMIC DNA]</scope>
    <source>
        <tissue evidence="10">Leaf</tissue>
    </source>
</reference>
<sequence>MNSHSLLSMEYGGNNASCSSSLSPLHNIQPAETRNFSFSRSSAFCNLSSSSSSDTQKHLGTTLPNPLTERRSPVTFTEDLLSNPCDGVLTLSACPNDNFSLSEQMELQFLSNELELAITDRAETPRLDEIYQVTPAAMSVTTEPSPGSGVNHKPRMRWSPELHECFLQAVKKLDGPEKATPKAVMKLMNVESLTIYQVKSHLQYRLAKYMPEKKIGNSEDKKRASNTSEADGRKKGAIQITEALRMQIEVQKQLHEQLEVQRSLQIRIEEHTKYLEKILEEQRKSHKTKCI</sequence>
<comment type="subcellular location">
    <subcellularLocation>
        <location evidence="1">Nucleus</location>
    </subcellularLocation>
</comment>
<comment type="caution">
    <text evidence="10">The sequence shown here is derived from an EMBL/GenBank/DDBJ whole genome shotgun (WGS) entry which is preliminary data.</text>
</comment>
<evidence type="ECO:0000256" key="7">
    <source>
        <dbReference type="SAM" id="MobiDB-lite"/>
    </source>
</evidence>
<dbReference type="InterPro" id="IPR025756">
    <property type="entry name" value="Myb_CC_LHEQLE"/>
</dbReference>
<proteinExistence type="inferred from homology"/>
<evidence type="ECO:0000259" key="8">
    <source>
        <dbReference type="Pfam" id="PF00249"/>
    </source>
</evidence>
<dbReference type="PANTHER" id="PTHR31499">
    <property type="entry name" value="MYB FAMILY TRANSCRIPTION FACTOR PHL11"/>
    <property type="match status" value="1"/>
</dbReference>
<dbReference type="SUPFAM" id="SSF46689">
    <property type="entry name" value="Homeodomain-like"/>
    <property type="match status" value="1"/>
</dbReference>
<comment type="similarity">
    <text evidence="2">Belongs to the MYB-CC family.</text>
</comment>
<dbReference type="InterPro" id="IPR006447">
    <property type="entry name" value="Myb_dom_plants"/>
</dbReference>
<dbReference type="Proteomes" id="UP001558713">
    <property type="component" value="Unassembled WGS sequence"/>
</dbReference>
<evidence type="ECO:0000313" key="10">
    <source>
        <dbReference type="EMBL" id="KAL1221471.1"/>
    </source>
</evidence>
<feature type="region of interest" description="Disordered" evidence="7">
    <location>
        <begin position="48"/>
        <end position="70"/>
    </location>
</feature>
<dbReference type="Gene3D" id="1.10.10.60">
    <property type="entry name" value="Homeodomain-like"/>
    <property type="match status" value="1"/>
</dbReference>
<dbReference type="GO" id="GO:0010468">
    <property type="term" value="P:regulation of gene expression"/>
    <property type="evidence" value="ECO:0007669"/>
    <property type="project" value="UniProtKB-ARBA"/>
</dbReference>
<keyword evidence="4" id="KW-0175">Coiled coil</keyword>
<evidence type="ECO:0000259" key="9">
    <source>
        <dbReference type="Pfam" id="PF14379"/>
    </source>
</evidence>
<evidence type="ECO:0000256" key="1">
    <source>
        <dbReference type="ARBA" id="ARBA00004123"/>
    </source>
</evidence>
<keyword evidence="3" id="KW-0805">Transcription regulation</keyword>
<dbReference type="EMBL" id="JBANAX010000127">
    <property type="protein sequence ID" value="KAL1221471.1"/>
    <property type="molecule type" value="Genomic_DNA"/>
</dbReference>
<evidence type="ECO:0000256" key="6">
    <source>
        <dbReference type="ARBA" id="ARBA00023242"/>
    </source>
</evidence>
<keyword evidence="6" id="KW-0539">Nucleus</keyword>
<dbReference type="AlphaFoldDB" id="A0ABD1BW85"/>
<organism evidence="10 11">
    <name type="scientific">Cardamine amara subsp. amara</name>
    <dbReference type="NCBI Taxonomy" id="228776"/>
    <lineage>
        <taxon>Eukaryota</taxon>
        <taxon>Viridiplantae</taxon>
        <taxon>Streptophyta</taxon>
        <taxon>Embryophyta</taxon>
        <taxon>Tracheophyta</taxon>
        <taxon>Spermatophyta</taxon>
        <taxon>Magnoliopsida</taxon>
        <taxon>eudicotyledons</taxon>
        <taxon>Gunneridae</taxon>
        <taxon>Pentapetalae</taxon>
        <taxon>rosids</taxon>
        <taxon>malvids</taxon>
        <taxon>Brassicales</taxon>
        <taxon>Brassicaceae</taxon>
        <taxon>Cardamineae</taxon>
        <taxon>Cardamine</taxon>
    </lineage>
</organism>
<evidence type="ECO:0000313" key="11">
    <source>
        <dbReference type="Proteomes" id="UP001558713"/>
    </source>
</evidence>
<dbReference type="InterPro" id="IPR046955">
    <property type="entry name" value="PHR1-like"/>
</dbReference>
<dbReference type="GO" id="GO:0005634">
    <property type="term" value="C:nucleus"/>
    <property type="evidence" value="ECO:0007669"/>
    <property type="project" value="UniProtKB-SubCell"/>
</dbReference>
<feature type="domain" description="Myb-like" evidence="8">
    <location>
        <begin position="155"/>
        <end position="204"/>
    </location>
</feature>
<feature type="domain" description="MYB-CC type transcription factor LHEQLE-containing" evidence="9">
    <location>
        <begin position="238"/>
        <end position="284"/>
    </location>
</feature>
<dbReference type="Pfam" id="PF14379">
    <property type="entry name" value="Myb_CC_LHEQLE"/>
    <property type="match status" value="1"/>
</dbReference>
<evidence type="ECO:0000256" key="3">
    <source>
        <dbReference type="ARBA" id="ARBA00023015"/>
    </source>
</evidence>
<feature type="region of interest" description="Disordered" evidence="7">
    <location>
        <begin position="215"/>
        <end position="234"/>
    </location>
</feature>
<gene>
    <name evidence="10" type="ORF">V5N11_035607</name>
</gene>
<evidence type="ECO:0000256" key="4">
    <source>
        <dbReference type="ARBA" id="ARBA00023054"/>
    </source>
</evidence>
<dbReference type="Pfam" id="PF00249">
    <property type="entry name" value="Myb_DNA-binding"/>
    <property type="match status" value="1"/>
</dbReference>
<dbReference type="NCBIfam" id="TIGR01557">
    <property type="entry name" value="myb_SHAQKYF"/>
    <property type="match status" value="1"/>
</dbReference>
<evidence type="ECO:0000256" key="5">
    <source>
        <dbReference type="ARBA" id="ARBA00023163"/>
    </source>
</evidence>
<name>A0ABD1BW85_CARAN</name>
<dbReference type="PANTHER" id="PTHR31499:SF80">
    <property type="entry name" value="HTH MYB-TYPE DOMAIN-CONTAINING PROTEIN"/>
    <property type="match status" value="1"/>
</dbReference>